<reference evidence="4" key="1">
    <citation type="journal article" date="2018" name="DNA Res.">
        <title>Multiple hybrid de novo genome assembly of finger millet, an orphan allotetraploid crop.</title>
        <authorList>
            <person name="Hatakeyama M."/>
            <person name="Aluri S."/>
            <person name="Balachadran M.T."/>
            <person name="Sivarajan S.R."/>
            <person name="Patrignani A."/>
            <person name="Gruter S."/>
            <person name="Poveda L."/>
            <person name="Shimizu-Inatsugi R."/>
            <person name="Baeten J."/>
            <person name="Francoijs K.J."/>
            <person name="Nataraja K.N."/>
            <person name="Reddy Y.A.N."/>
            <person name="Phadnis S."/>
            <person name="Ravikumar R.L."/>
            <person name="Schlapbach R."/>
            <person name="Sreeman S.M."/>
            <person name="Shimizu K.K."/>
        </authorList>
    </citation>
    <scope>NUCLEOTIDE SEQUENCE</scope>
</reference>
<dbReference type="CDD" id="cd09612">
    <property type="entry name" value="Jacalin"/>
    <property type="match status" value="1"/>
</dbReference>
<dbReference type="Pfam" id="PF01419">
    <property type="entry name" value="Jacalin"/>
    <property type="match status" value="1"/>
</dbReference>
<sequence length="215" mass="23219">MDPCPPCASEEAPLSPRVQDPRLPAHEQAAARERLDPRRVSRFAGGPRYALCPRFDILFLQSSVAKIGLFGSTSGDNCDITVAPLRLETITVHSGDVIDALSFTYKDHDKQVQTAGPWGGSGGSEHKIQLGPSEFVTEVHGMYGPYTYGPHGRVEAITNLTFVTNKGSYGPFGVGGLDTENRFSVPVQNNGSIVGFFAHTGKYYINGVGVYVKPF</sequence>
<dbReference type="GO" id="GO:0030246">
    <property type="term" value="F:carbohydrate binding"/>
    <property type="evidence" value="ECO:0007669"/>
    <property type="project" value="UniProtKB-KW"/>
</dbReference>
<dbReference type="Proteomes" id="UP001054889">
    <property type="component" value="Unassembled WGS sequence"/>
</dbReference>
<dbReference type="InterPro" id="IPR036404">
    <property type="entry name" value="Jacalin-like_lectin_dom_sf"/>
</dbReference>
<keyword evidence="1" id="KW-0430">Lectin</keyword>
<evidence type="ECO:0000313" key="5">
    <source>
        <dbReference type="Proteomes" id="UP001054889"/>
    </source>
</evidence>
<keyword evidence="5" id="KW-1185">Reference proteome</keyword>
<protein>
    <recommendedName>
        <fullName evidence="3">Jacalin-type lectin domain-containing protein</fullName>
    </recommendedName>
</protein>
<dbReference type="SUPFAM" id="SSF51101">
    <property type="entry name" value="Mannose-binding lectins"/>
    <property type="match status" value="1"/>
</dbReference>
<dbReference type="InterPro" id="IPR033734">
    <property type="entry name" value="Jacalin-like_lectin_dom_plant"/>
</dbReference>
<proteinExistence type="predicted"/>
<feature type="compositionally biased region" description="Basic and acidic residues" evidence="2">
    <location>
        <begin position="19"/>
        <end position="34"/>
    </location>
</feature>
<gene>
    <name evidence="4" type="primary">gn00297</name>
    <name evidence="4" type="ORF">PR202_gn00297</name>
</gene>
<dbReference type="Gene3D" id="2.100.10.30">
    <property type="entry name" value="Jacalin-like lectin domain"/>
    <property type="match status" value="1"/>
</dbReference>
<organism evidence="4 5">
    <name type="scientific">Eleusine coracana subsp. coracana</name>
    <dbReference type="NCBI Taxonomy" id="191504"/>
    <lineage>
        <taxon>Eukaryota</taxon>
        <taxon>Viridiplantae</taxon>
        <taxon>Streptophyta</taxon>
        <taxon>Embryophyta</taxon>
        <taxon>Tracheophyta</taxon>
        <taxon>Spermatophyta</taxon>
        <taxon>Magnoliopsida</taxon>
        <taxon>Liliopsida</taxon>
        <taxon>Poales</taxon>
        <taxon>Poaceae</taxon>
        <taxon>PACMAD clade</taxon>
        <taxon>Chloridoideae</taxon>
        <taxon>Cynodonteae</taxon>
        <taxon>Eleusininae</taxon>
        <taxon>Eleusine</taxon>
    </lineage>
</organism>
<accession>A0AAV5G317</accession>
<feature type="domain" description="Jacalin-type lectin" evidence="3">
    <location>
        <begin position="64"/>
        <end position="214"/>
    </location>
</feature>
<name>A0AAV5G317_ELECO</name>
<feature type="region of interest" description="Disordered" evidence="2">
    <location>
        <begin position="1"/>
        <end position="34"/>
    </location>
</feature>
<dbReference type="AlphaFoldDB" id="A0AAV5G317"/>
<dbReference type="InterPro" id="IPR001229">
    <property type="entry name" value="Jacalin-like_lectin_dom"/>
</dbReference>
<evidence type="ECO:0000259" key="3">
    <source>
        <dbReference type="PROSITE" id="PS51752"/>
    </source>
</evidence>
<evidence type="ECO:0000256" key="2">
    <source>
        <dbReference type="SAM" id="MobiDB-lite"/>
    </source>
</evidence>
<dbReference type="SMART" id="SM00915">
    <property type="entry name" value="Jacalin"/>
    <property type="match status" value="1"/>
</dbReference>
<evidence type="ECO:0000256" key="1">
    <source>
        <dbReference type="ARBA" id="ARBA00022734"/>
    </source>
</evidence>
<comment type="caution">
    <text evidence="4">The sequence shown here is derived from an EMBL/GenBank/DDBJ whole genome shotgun (WGS) entry which is preliminary data.</text>
</comment>
<evidence type="ECO:0000313" key="4">
    <source>
        <dbReference type="EMBL" id="GJN40980.1"/>
    </source>
</evidence>
<dbReference type="PANTHER" id="PTHR46506">
    <property type="entry name" value="OS05G0143600 PROTEIN"/>
    <property type="match status" value="1"/>
</dbReference>
<dbReference type="EMBL" id="BQKI01000199">
    <property type="protein sequence ID" value="GJN40980.1"/>
    <property type="molecule type" value="Genomic_DNA"/>
</dbReference>
<reference evidence="4" key="2">
    <citation type="submission" date="2021-12" db="EMBL/GenBank/DDBJ databases">
        <title>Resequencing data analysis of finger millet.</title>
        <authorList>
            <person name="Hatakeyama M."/>
            <person name="Aluri S."/>
            <person name="Balachadran M.T."/>
            <person name="Sivarajan S.R."/>
            <person name="Poveda L."/>
            <person name="Shimizu-Inatsugi R."/>
            <person name="Schlapbach R."/>
            <person name="Sreeman S.M."/>
            <person name="Shimizu K.K."/>
        </authorList>
    </citation>
    <scope>NUCLEOTIDE SEQUENCE</scope>
</reference>
<dbReference type="PROSITE" id="PS51752">
    <property type="entry name" value="JACALIN_LECTIN"/>
    <property type="match status" value="1"/>
</dbReference>